<sequence>MVISLMISATFTGMVIKKYEEVLQSAVYLAVFIPMLMDTGGNAGSQSATLIIRGIALEEIEFSDIFKVIWKELRVSILVGFILSGINFLRIYYFTKSGFETSLVVAISMFLTIIMAKVIGGVLPLIAKSMKIDPAIMASPLITTIVDTAALIIYFQLSVIFLHI</sequence>
<comment type="similarity">
    <text evidence="2">Belongs to the SLC41A transporter family.</text>
</comment>
<proteinExistence type="inferred from homology"/>
<organism evidence="10 11">
    <name type="scientific">Fusobacterium vincentii ATCC 49256</name>
    <dbReference type="NCBI Taxonomy" id="209882"/>
    <lineage>
        <taxon>Bacteria</taxon>
        <taxon>Fusobacteriati</taxon>
        <taxon>Fusobacteriota</taxon>
        <taxon>Fusobacteriia</taxon>
        <taxon>Fusobacteriales</taxon>
        <taxon>Fusobacteriaceae</taxon>
        <taxon>Fusobacterium</taxon>
    </lineage>
</organism>
<keyword evidence="6 8" id="KW-1133">Transmembrane helix</keyword>
<evidence type="ECO:0000256" key="8">
    <source>
        <dbReference type="SAM" id="Phobius"/>
    </source>
</evidence>
<evidence type="ECO:0000259" key="9">
    <source>
        <dbReference type="Pfam" id="PF01769"/>
    </source>
</evidence>
<evidence type="ECO:0000256" key="6">
    <source>
        <dbReference type="ARBA" id="ARBA00022989"/>
    </source>
</evidence>
<dbReference type="GO" id="GO:0008324">
    <property type="term" value="F:monoatomic cation transmembrane transporter activity"/>
    <property type="evidence" value="ECO:0007669"/>
    <property type="project" value="InterPro"/>
</dbReference>
<dbReference type="EMBL" id="AABF01000010">
    <property type="protein sequence ID" value="EAA24930.1"/>
    <property type="molecule type" value="Genomic_DNA"/>
</dbReference>
<accession>Q7P346</accession>
<evidence type="ECO:0000256" key="7">
    <source>
        <dbReference type="ARBA" id="ARBA00023136"/>
    </source>
</evidence>
<comment type="subcellular location">
    <subcellularLocation>
        <location evidence="1">Membrane</location>
        <topology evidence="1">Multi-pass membrane protein</topology>
    </subcellularLocation>
</comment>
<feature type="transmembrane region" description="Helical" evidence="8">
    <location>
        <begin position="138"/>
        <end position="162"/>
    </location>
</feature>
<dbReference type="Pfam" id="PF01769">
    <property type="entry name" value="MgtE"/>
    <property type="match status" value="1"/>
</dbReference>
<evidence type="ECO:0000256" key="2">
    <source>
        <dbReference type="ARBA" id="ARBA00009749"/>
    </source>
</evidence>
<evidence type="ECO:0000313" key="10">
    <source>
        <dbReference type="EMBL" id="EAA24930.1"/>
    </source>
</evidence>
<keyword evidence="4 8" id="KW-0812">Transmembrane</keyword>
<feature type="domain" description="SLC41A/MgtE integral membrane" evidence="9">
    <location>
        <begin position="33"/>
        <end position="155"/>
    </location>
</feature>
<reference evidence="10 11" key="1">
    <citation type="journal article" date="2003" name="Genome Res.">
        <title>Genome analysis of F. nucleatum sub spp vincentii and its comparison with the genome of F. nucleatum ATCC 25586.</title>
        <authorList>
            <person name="Kapatral V."/>
            <person name="Ivanova N."/>
            <person name="Anderson I."/>
            <person name="Reznik G."/>
            <person name="Bhattacharyya A."/>
            <person name="Gardner W.L."/>
            <person name="Mikhailova N."/>
            <person name="Lapidus A."/>
            <person name="Larsen N."/>
            <person name="D'Souza M."/>
            <person name="Walunas T."/>
            <person name="Haselkorn R."/>
            <person name="Overbeek R."/>
            <person name="Kyrpides N."/>
        </authorList>
    </citation>
    <scope>NUCLEOTIDE SEQUENCE [LARGE SCALE GENOMIC DNA]</scope>
    <source>
        <strain evidence="10 11">ATCC 49256</strain>
    </source>
</reference>
<evidence type="ECO:0000313" key="11">
    <source>
        <dbReference type="Proteomes" id="UP000006454"/>
    </source>
</evidence>
<comment type="caution">
    <text evidence="10">The sequence shown here is derived from an EMBL/GenBank/DDBJ whole genome shotgun (WGS) entry which is preliminary data.</text>
</comment>
<keyword evidence="3" id="KW-0813">Transport</keyword>
<evidence type="ECO:0000256" key="5">
    <source>
        <dbReference type="ARBA" id="ARBA00022842"/>
    </source>
</evidence>
<dbReference type="GO" id="GO:0016020">
    <property type="term" value="C:membrane"/>
    <property type="evidence" value="ECO:0007669"/>
    <property type="project" value="UniProtKB-SubCell"/>
</dbReference>
<feature type="transmembrane region" description="Helical" evidence="8">
    <location>
        <begin position="105"/>
        <end position="126"/>
    </location>
</feature>
<feature type="transmembrane region" description="Helical" evidence="8">
    <location>
        <begin position="75"/>
        <end position="93"/>
    </location>
</feature>
<dbReference type="Proteomes" id="UP000006454">
    <property type="component" value="Unassembled WGS sequence"/>
</dbReference>
<name>Q7P346_FUSVC</name>
<keyword evidence="7 8" id="KW-0472">Membrane</keyword>
<dbReference type="AlphaFoldDB" id="Q7P346"/>
<evidence type="ECO:0000256" key="3">
    <source>
        <dbReference type="ARBA" id="ARBA00022448"/>
    </source>
</evidence>
<dbReference type="SUPFAM" id="SSF161093">
    <property type="entry name" value="MgtE membrane domain-like"/>
    <property type="match status" value="1"/>
</dbReference>
<dbReference type="Gene3D" id="1.10.357.20">
    <property type="entry name" value="SLC41 divalent cation transporters, integral membrane domain"/>
    <property type="match status" value="1"/>
</dbReference>
<evidence type="ECO:0000256" key="4">
    <source>
        <dbReference type="ARBA" id="ARBA00022692"/>
    </source>
</evidence>
<dbReference type="InterPro" id="IPR036739">
    <property type="entry name" value="SLC41_membr_dom_sf"/>
</dbReference>
<evidence type="ECO:0000256" key="1">
    <source>
        <dbReference type="ARBA" id="ARBA00004141"/>
    </source>
</evidence>
<dbReference type="PANTHER" id="PTHR41394">
    <property type="entry name" value="MAGNESIUM TRANSPORTER MGTE"/>
    <property type="match status" value="1"/>
</dbReference>
<dbReference type="PANTHER" id="PTHR41394:SF5">
    <property type="entry name" value="SLC41A_MGTE INTEGRAL MEMBRANE DOMAIN-CONTAINING PROTEIN"/>
    <property type="match status" value="1"/>
</dbReference>
<keyword evidence="5" id="KW-0460">Magnesium</keyword>
<dbReference type="InterPro" id="IPR006667">
    <property type="entry name" value="SLC41_membr_dom"/>
</dbReference>
<protein>
    <submittedName>
        <fullName evidence="10">MG2+ TRANSPORTER MGTE</fullName>
    </submittedName>
</protein>
<gene>
    <name evidence="10" type="ORF">FNV1707</name>
</gene>